<dbReference type="InterPro" id="IPR051783">
    <property type="entry name" value="NAD(P)-dependent_oxidoreduct"/>
</dbReference>
<dbReference type="GO" id="GO:0000166">
    <property type="term" value="F:nucleotide binding"/>
    <property type="evidence" value="ECO:0007669"/>
    <property type="project" value="InterPro"/>
</dbReference>
<feature type="domain" description="NAD-dependent epimerase/dehydratase" evidence="1">
    <location>
        <begin position="389"/>
        <end position="613"/>
    </location>
</feature>
<dbReference type="InterPro" id="IPR036291">
    <property type="entry name" value="NAD(P)-bd_dom_sf"/>
</dbReference>
<organism evidence="3 4">
    <name type="scientific">Bradyrhizobium jicamae</name>
    <dbReference type="NCBI Taxonomy" id="280332"/>
    <lineage>
        <taxon>Bacteria</taxon>
        <taxon>Pseudomonadati</taxon>
        <taxon>Pseudomonadota</taxon>
        <taxon>Alphaproteobacteria</taxon>
        <taxon>Hyphomicrobiales</taxon>
        <taxon>Nitrobacteraceae</taxon>
        <taxon>Bradyrhizobium</taxon>
    </lineage>
</organism>
<accession>A0A0R3KGC2</accession>
<dbReference type="EMBL" id="LLXZ01000215">
    <property type="protein sequence ID" value="KRQ94736.1"/>
    <property type="molecule type" value="Genomic_DNA"/>
</dbReference>
<dbReference type="RefSeq" id="WP_057840208.1">
    <property type="nucleotide sequence ID" value="NZ_LLXZ01000215.1"/>
</dbReference>
<dbReference type="Proteomes" id="UP000050863">
    <property type="component" value="Unassembled WGS sequence"/>
</dbReference>
<gene>
    <name evidence="3" type="ORF">CQ12_04190</name>
</gene>
<dbReference type="Pfam" id="PF01370">
    <property type="entry name" value="Epimerase"/>
    <property type="match status" value="1"/>
</dbReference>
<dbReference type="PANTHER" id="PTHR48079">
    <property type="entry name" value="PROTEIN YEEZ"/>
    <property type="match status" value="1"/>
</dbReference>
<evidence type="ECO:0000259" key="1">
    <source>
        <dbReference type="Pfam" id="PF01370"/>
    </source>
</evidence>
<dbReference type="GO" id="GO:0004029">
    <property type="term" value="F:aldehyde dehydrogenase (NAD+) activity"/>
    <property type="evidence" value="ECO:0007669"/>
    <property type="project" value="TreeGrafter"/>
</dbReference>
<dbReference type="InterPro" id="IPR001509">
    <property type="entry name" value="Epimerase_deHydtase"/>
</dbReference>
<dbReference type="Pfam" id="PF01408">
    <property type="entry name" value="GFO_IDH_MocA"/>
    <property type="match status" value="1"/>
</dbReference>
<reference evidence="3 4" key="1">
    <citation type="submission" date="2014-03" db="EMBL/GenBank/DDBJ databases">
        <title>Bradyrhizobium valentinum sp. nov., isolated from effective nodules of Lupinus mariae-josephae, a lupine endemic of basic-lime soils in Eastern Spain.</title>
        <authorList>
            <person name="Duran D."/>
            <person name="Rey L."/>
            <person name="Navarro A."/>
            <person name="Busquets A."/>
            <person name="Imperial J."/>
            <person name="Ruiz-Argueso T."/>
        </authorList>
    </citation>
    <scope>NUCLEOTIDE SEQUENCE [LARGE SCALE GENOMIC DNA]</scope>
    <source>
        <strain evidence="3 4">PAC68</strain>
    </source>
</reference>
<comment type="caution">
    <text evidence="3">The sequence shown here is derived from an EMBL/GenBank/DDBJ whole genome shotgun (WGS) entry which is preliminary data.</text>
</comment>
<dbReference type="STRING" id="280332.CQ12_04190"/>
<evidence type="ECO:0008006" key="5">
    <source>
        <dbReference type="Google" id="ProtNLM"/>
    </source>
</evidence>
<proteinExistence type="predicted"/>
<protein>
    <recommendedName>
        <fullName evidence="5">Oxidoreductase</fullName>
    </recommendedName>
</protein>
<dbReference type="Gene3D" id="3.30.360.10">
    <property type="entry name" value="Dihydrodipicolinate Reductase, domain 2"/>
    <property type="match status" value="1"/>
</dbReference>
<sequence length="721" mass="79737">MSENFTRKQSRPSRLRTALVGTGYIAEFHAKAVRNIPGIELGAVCDADLKRAQTFAAAWNVPLAFSSLDEMLENARIDCIHLLAPPDLHHGLAKKALLKGVHVFLEKPMCTSVAESDELVQLALQNEVYLGVSHNFLFTDAFEQLRNVVISNVLGPIDQVTFNHLYELAQIRLGPFNSWMLRSPENVVLETGPHLISALLDIVGTPKIVSVLADRQMTLPAGQPVYRRWRVRADVGRTAVDMTMNFGPGFPQRTIYVRGLLGSATVDFDANTCVVDQRTPLNMDLDRYRRSRGIARQMREQARSVLSRYVFGKLKISKAGTPYQNSISASAACFYSSIKTGRPLDGRIAGDRGRTVIQTCAEIIAHANLVAKPAQTAPAVAPLACTPRVLVLGAAGFIGKELVKHLLSAGYCVRAMVRGTGLSPDEFQTDRLEIIRGDIRNKADLDAAMSGIEYVYHLAHAQCKTWDEYRLNDIEPTKLVGEVCLAAKVKRLVYTGTIDSYYAGAKAGTITENTPLDPNILRRNYYARAKAAAENILTAMHREQGLPLVIVRPGIVIGHGGNPFHWGVGRFTEDICEVWGDGDNKLPLVLVADVAAGLVNAIEVPQIEGHSFNLIDAPLLTAKEYLSELQRLAGYPLRVTPTRIANFYLSDLAKWVVKMAVRHPDRSRMPSYSDWESRTQKAIFNCDRTHADLKWTPASDRQRMIDEGIGIALEPWRQAIA</sequence>
<name>A0A0R3KGC2_9BRAD</name>
<dbReference type="InterPro" id="IPR000683">
    <property type="entry name" value="Gfo/Idh/MocA-like_OxRdtase_N"/>
</dbReference>
<evidence type="ECO:0000313" key="4">
    <source>
        <dbReference type="Proteomes" id="UP000050863"/>
    </source>
</evidence>
<dbReference type="GO" id="GO:0005737">
    <property type="term" value="C:cytoplasm"/>
    <property type="evidence" value="ECO:0007669"/>
    <property type="project" value="TreeGrafter"/>
</dbReference>
<evidence type="ECO:0000259" key="2">
    <source>
        <dbReference type="Pfam" id="PF01408"/>
    </source>
</evidence>
<dbReference type="Gene3D" id="3.40.50.720">
    <property type="entry name" value="NAD(P)-binding Rossmann-like Domain"/>
    <property type="match status" value="2"/>
</dbReference>
<feature type="domain" description="Gfo/Idh/MocA-like oxidoreductase N-terminal" evidence="2">
    <location>
        <begin position="16"/>
        <end position="134"/>
    </location>
</feature>
<dbReference type="PANTHER" id="PTHR48079:SF6">
    <property type="entry name" value="NAD(P)-BINDING DOMAIN-CONTAINING PROTEIN-RELATED"/>
    <property type="match status" value="1"/>
</dbReference>
<keyword evidence="4" id="KW-1185">Reference proteome</keyword>
<dbReference type="SUPFAM" id="SSF51735">
    <property type="entry name" value="NAD(P)-binding Rossmann-fold domains"/>
    <property type="match status" value="2"/>
</dbReference>
<evidence type="ECO:0000313" key="3">
    <source>
        <dbReference type="EMBL" id="KRQ94736.1"/>
    </source>
</evidence>
<dbReference type="OrthoDB" id="9781031at2"/>
<dbReference type="AlphaFoldDB" id="A0A0R3KGC2"/>